<dbReference type="RefSeq" id="WP_301142408.1">
    <property type="nucleotide sequence ID" value="NZ_JAUHQA010000001.1"/>
</dbReference>
<comment type="similarity">
    <text evidence="2 8">Belongs to the MIP/aquaporin (TC 1.A.8) family.</text>
</comment>
<evidence type="ECO:0000313" key="10">
    <source>
        <dbReference type="EMBL" id="MDN4480936.1"/>
    </source>
</evidence>
<evidence type="ECO:0000256" key="5">
    <source>
        <dbReference type="ARBA" id="ARBA00022692"/>
    </source>
</evidence>
<evidence type="ECO:0000256" key="4">
    <source>
        <dbReference type="ARBA" id="ARBA00022475"/>
    </source>
</evidence>
<comment type="caution">
    <text evidence="10">The sequence shown here is derived from an EMBL/GenBank/DDBJ whole genome shotgun (WGS) entry which is preliminary data.</text>
</comment>
<gene>
    <name evidence="10" type="ORF">QQX02_08390</name>
</gene>
<feature type="transmembrane region" description="Helical" evidence="9">
    <location>
        <begin position="46"/>
        <end position="65"/>
    </location>
</feature>
<feature type="transmembrane region" description="Helical" evidence="9">
    <location>
        <begin position="238"/>
        <end position="260"/>
    </location>
</feature>
<evidence type="ECO:0000313" key="11">
    <source>
        <dbReference type="Proteomes" id="UP001172708"/>
    </source>
</evidence>
<dbReference type="SUPFAM" id="SSF81338">
    <property type="entry name" value="Aquaporin-like"/>
    <property type="match status" value="1"/>
</dbReference>
<dbReference type="InterPro" id="IPR034294">
    <property type="entry name" value="Aquaporin_transptr"/>
</dbReference>
<evidence type="ECO:0000256" key="1">
    <source>
        <dbReference type="ARBA" id="ARBA00004651"/>
    </source>
</evidence>
<dbReference type="InterPro" id="IPR022357">
    <property type="entry name" value="MIP_CS"/>
</dbReference>
<comment type="subcellular location">
    <subcellularLocation>
        <location evidence="1">Cell membrane</location>
        <topology evidence="1">Multi-pass membrane protein</topology>
    </subcellularLocation>
</comment>
<feature type="transmembrane region" description="Helical" evidence="9">
    <location>
        <begin position="164"/>
        <end position="185"/>
    </location>
</feature>
<keyword evidence="4" id="KW-1003">Cell membrane</keyword>
<keyword evidence="6 9" id="KW-1133">Transmembrane helix</keyword>
<dbReference type="EMBL" id="JAUHQA010000001">
    <property type="protein sequence ID" value="MDN4480936.1"/>
    <property type="molecule type" value="Genomic_DNA"/>
</dbReference>
<evidence type="ECO:0000256" key="8">
    <source>
        <dbReference type="RuleBase" id="RU000477"/>
    </source>
</evidence>
<reference evidence="10" key="1">
    <citation type="submission" date="2023-06" db="EMBL/GenBank/DDBJ databases">
        <title>Egi l300058.</title>
        <authorList>
            <person name="Gao L."/>
            <person name="Fang B.-Z."/>
            <person name="Li W.-J."/>
        </authorList>
    </citation>
    <scope>NUCLEOTIDE SEQUENCE</scope>
    <source>
        <strain evidence="10">EGI L300058</strain>
    </source>
</reference>
<organism evidence="10 11">
    <name type="scientific">Demequina muriae</name>
    <dbReference type="NCBI Taxonomy" id="3051664"/>
    <lineage>
        <taxon>Bacteria</taxon>
        <taxon>Bacillati</taxon>
        <taxon>Actinomycetota</taxon>
        <taxon>Actinomycetes</taxon>
        <taxon>Micrococcales</taxon>
        <taxon>Demequinaceae</taxon>
        <taxon>Demequina</taxon>
    </lineage>
</organism>
<evidence type="ECO:0000256" key="9">
    <source>
        <dbReference type="SAM" id="Phobius"/>
    </source>
</evidence>
<evidence type="ECO:0000256" key="2">
    <source>
        <dbReference type="ARBA" id="ARBA00006175"/>
    </source>
</evidence>
<dbReference type="InterPro" id="IPR000425">
    <property type="entry name" value="MIP"/>
</dbReference>
<dbReference type="PANTHER" id="PTHR19139:SF199">
    <property type="entry name" value="MIP17260P"/>
    <property type="match status" value="1"/>
</dbReference>
<keyword evidence="3 8" id="KW-0813">Transport</keyword>
<dbReference type="PRINTS" id="PR00783">
    <property type="entry name" value="MINTRINSICP"/>
</dbReference>
<dbReference type="Gene3D" id="1.20.1080.10">
    <property type="entry name" value="Glycerol uptake facilitator protein"/>
    <property type="match status" value="1"/>
</dbReference>
<dbReference type="Pfam" id="PF00230">
    <property type="entry name" value="MIP"/>
    <property type="match status" value="1"/>
</dbReference>
<sequence length="283" mass="29406">MTTPDANPEPVDDVFEQELESDVWGDEELAGPSLVSRMLAEAAGTFILVFMGVGAMLFATILGWGTLAVPFGFAIGMMIAVLIFGHVSGAHANPAVTVGAWLSGRFPGRDVVPYIIGQLVGGALAGGLFFVLRSGNPVLDQVGTPVEFMAAASNGFGERSPVQFGLLAALIVEVIIAALLVAVVLSVTSLRSRVGAAAAPVTIGLTFGFLVLIAIPFTNGALNPARATSTALYAGIDVIAQLWLFWLAPLVGAAIAGLLFRAFGPEEDLIIVETIEEIEVIDD</sequence>
<feature type="transmembrane region" description="Helical" evidence="9">
    <location>
        <begin position="71"/>
        <end position="90"/>
    </location>
</feature>
<dbReference type="InterPro" id="IPR023271">
    <property type="entry name" value="Aquaporin-like"/>
</dbReference>
<protein>
    <submittedName>
        <fullName evidence="10">Aquaporin</fullName>
    </submittedName>
</protein>
<dbReference type="PROSITE" id="PS00221">
    <property type="entry name" value="MIP"/>
    <property type="match status" value="1"/>
</dbReference>
<keyword evidence="5 8" id="KW-0812">Transmembrane</keyword>
<accession>A0ABT8GI44</accession>
<proteinExistence type="inferred from homology"/>
<evidence type="ECO:0000256" key="3">
    <source>
        <dbReference type="ARBA" id="ARBA00022448"/>
    </source>
</evidence>
<keyword evidence="11" id="KW-1185">Reference proteome</keyword>
<evidence type="ECO:0000256" key="6">
    <source>
        <dbReference type="ARBA" id="ARBA00022989"/>
    </source>
</evidence>
<evidence type="ECO:0000256" key="7">
    <source>
        <dbReference type="ARBA" id="ARBA00023136"/>
    </source>
</evidence>
<feature type="transmembrane region" description="Helical" evidence="9">
    <location>
        <begin position="197"/>
        <end position="218"/>
    </location>
</feature>
<keyword evidence="7 9" id="KW-0472">Membrane</keyword>
<dbReference type="Proteomes" id="UP001172708">
    <property type="component" value="Unassembled WGS sequence"/>
</dbReference>
<name>A0ABT8GI44_9MICO</name>
<feature type="transmembrane region" description="Helical" evidence="9">
    <location>
        <begin position="111"/>
        <end position="132"/>
    </location>
</feature>
<dbReference type="PANTHER" id="PTHR19139">
    <property type="entry name" value="AQUAPORIN TRANSPORTER"/>
    <property type="match status" value="1"/>
</dbReference>